<keyword evidence="2" id="KW-1134">Transmembrane beta strand</keyword>
<dbReference type="InterPro" id="IPR010827">
    <property type="entry name" value="BamA/TamA_POTRA"/>
</dbReference>
<dbReference type="OrthoDB" id="9769707at2"/>
<dbReference type="Proteomes" id="UP000287168">
    <property type="component" value="Unassembled WGS sequence"/>
</dbReference>
<dbReference type="EMBL" id="SBLC01000005">
    <property type="protein sequence ID" value="RWY43184.1"/>
    <property type="molecule type" value="Genomic_DNA"/>
</dbReference>
<evidence type="ECO:0000313" key="8">
    <source>
        <dbReference type="Proteomes" id="UP000287168"/>
    </source>
</evidence>
<gene>
    <name evidence="7" type="ORF">EP867_04520</name>
</gene>
<accession>A0A3S3WSB3</accession>
<proteinExistence type="predicted"/>
<name>A0A3S3WSB3_9RHOB</name>
<evidence type="ECO:0000259" key="6">
    <source>
        <dbReference type="Pfam" id="PF07244"/>
    </source>
</evidence>
<evidence type="ECO:0000256" key="2">
    <source>
        <dbReference type="ARBA" id="ARBA00022452"/>
    </source>
</evidence>
<feature type="chain" id="PRO_5018688443" evidence="4">
    <location>
        <begin position="37"/>
        <end position="609"/>
    </location>
</feature>
<dbReference type="Pfam" id="PF07244">
    <property type="entry name" value="POTRA"/>
    <property type="match status" value="1"/>
</dbReference>
<dbReference type="AlphaFoldDB" id="A0A3S3WSB3"/>
<dbReference type="InterPro" id="IPR000184">
    <property type="entry name" value="Bac_surfAg_D15"/>
</dbReference>
<dbReference type="InterPro" id="IPR039910">
    <property type="entry name" value="D15-like"/>
</dbReference>
<feature type="signal peptide" evidence="4">
    <location>
        <begin position="1"/>
        <end position="36"/>
    </location>
</feature>
<evidence type="ECO:0000259" key="5">
    <source>
        <dbReference type="Pfam" id="PF01103"/>
    </source>
</evidence>
<evidence type="ECO:0000256" key="4">
    <source>
        <dbReference type="SAM" id="SignalP"/>
    </source>
</evidence>
<evidence type="ECO:0000256" key="1">
    <source>
        <dbReference type="ARBA" id="ARBA00004370"/>
    </source>
</evidence>
<dbReference type="PANTHER" id="PTHR12815:SF42">
    <property type="entry name" value="BACTERIAL SURFACE ANTIGEN (D15) DOMAIN-CONTAINING PROTEIN"/>
    <property type="match status" value="1"/>
</dbReference>
<comment type="subcellular location">
    <subcellularLocation>
        <location evidence="1">Membrane</location>
    </subcellularLocation>
</comment>
<sequence length="609" mass="65041">MSGSDRTPGRCSVRRFWQISGLAALPLMVAALPAHTLEPVEFVVSGAPEALAESIRSTSLTQSAYTDNRRDAQEIFAAARSDYARILGTLYAEGYYSGTINILIDGREASGIAPLNAPKAINKISIRVTPGPAFTFGAAEVAPLRPGTELPEGFATGEPARSGVIRQAAEAAIDHWRDGGHAKARIADEAVTANHKDRLINARIRLDQGPVVTFGKLTFRGRTAMREGRLYKIAGLTEGERYSPEELAKAADRLRRTGVFRSVSLVEADTLGPGNTLDITATVSDMPRRRLGFGAELTSTEGAALTAFWMHRNLLGGAERLRIDGEISRIGAKDAGPDYKLGLSLERPASFTPDTTARLTLGIERVQDSDARIDNFTGGFGLSHIFSSSLTGRADLNYGYTRTVDSLGERRYRNISLPVGLTWDRRDNAFDPKKGFWIDATAMPFAGLGATDSGLRAKIDARGYRAIGERVVLAARLQGGIIAGADLLDTPSDYLFWSGGGGTVRGHEFRSLGVDLGSGVESGGTRFAAASLELRTRVTEKIGVVAFADYGHVSDKAFSAAPLDDWHGGAGLGLRYATPVGPLRLDIAAPVGGRKAKGAQFYLGIGQAF</sequence>
<dbReference type="Pfam" id="PF01103">
    <property type="entry name" value="Omp85"/>
    <property type="match status" value="1"/>
</dbReference>
<feature type="domain" description="POTRA" evidence="6">
    <location>
        <begin position="212"/>
        <end position="283"/>
    </location>
</feature>
<evidence type="ECO:0000256" key="3">
    <source>
        <dbReference type="ARBA" id="ARBA00023136"/>
    </source>
</evidence>
<organism evidence="7 8">
    <name type="scientific">Falsigemmobacter intermedius</name>
    <dbReference type="NCBI Taxonomy" id="1553448"/>
    <lineage>
        <taxon>Bacteria</taxon>
        <taxon>Pseudomonadati</taxon>
        <taxon>Pseudomonadota</taxon>
        <taxon>Alphaproteobacteria</taxon>
        <taxon>Rhodobacterales</taxon>
        <taxon>Paracoccaceae</taxon>
        <taxon>Falsigemmobacter</taxon>
    </lineage>
</organism>
<comment type="caution">
    <text evidence="7">The sequence shown here is derived from an EMBL/GenBank/DDBJ whole genome shotgun (WGS) entry which is preliminary data.</text>
</comment>
<dbReference type="Gene3D" id="2.40.160.50">
    <property type="entry name" value="membrane protein fhac: a member of the omp85/tpsb transporter family"/>
    <property type="match status" value="1"/>
</dbReference>
<dbReference type="Gene3D" id="3.10.20.310">
    <property type="entry name" value="membrane protein fhac"/>
    <property type="match status" value="1"/>
</dbReference>
<keyword evidence="4" id="KW-0732">Signal</keyword>
<protein>
    <submittedName>
        <fullName evidence="7">Outer membrane protein assembly factor</fullName>
    </submittedName>
</protein>
<dbReference type="PANTHER" id="PTHR12815">
    <property type="entry name" value="SORTING AND ASSEMBLY MACHINERY SAMM50 PROTEIN FAMILY MEMBER"/>
    <property type="match status" value="1"/>
</dbReference>
<feature type="domain" description="Bacterial surface antigen (D15)" evidence="5">
    <location>
        <begin position="313"/>
        <end position="609"/>
    </location>
</feature>
<keyword evidence="2" id="KW-0812">Transmembrane</keyword>
<keyword evidence="3" id="KW-0472">Membrane</keyword>
<evidence type="ECO:0000313" key="7">
    <source>
        <dbReference type="EMBL" id="RWY43184.1"/>
    </source>
</evidence>
<dbReference type="GO" id="GO:0019867">
    <property type="term" value="C:outer membrane"/>
    <property type="evidence" value="ECO:0007669"/>
    <property type="project" value="InterPro"/>
</dbReference>
<reference evidence="7 8" key="1">
    <citation type="journal article" date="2015" name="Int. J. Syst. Evol. Microbiol.">
        <title>Gemmobacter intermedius sp. nov., isolated from a white stork (Ciconia ciconia).</title>
        <authorList>
            <person name="Kampfer P."/>
            <person name="Jerzak L."/>
            <person name="Wilharm G."/>
            <person name="Golke J."/>
            <person name="Busse H.J."/>
            <person name="Glaeser S.P."/>
        </authorList>
    </citation>
    <scope>NUCLEOTIDE SEQUENCE [LARGE SCALE GENOMIC DNA]</scope>
    <source>
        <strain evidence="7 8">119/4</strain>
    </source>
</reference>
<keyword evidence="8" id="KW-1185">Reference proteome</keyword>